<evidence type="ECO:0000313" key="3">
    <source>
        <dbReference type="Proteomes" id="UP001348397"/>
    </source>
</evidence>
<comment type="caution">
    <text evidence="2">The sequence shown here is derived from an EMBL/GenBank/DDBJ whole genome shotgun (WGS) entry which is preliminary data.</text>
</comment>
<dbReference type="Proteomes" id="UP001348397">
    <property type="component" value="Unassembled WGS sequence"/>
</dbReference>
<feature type="signal peptide" evidence="1">
    <location>
        <begin position="1"/>
        <end position="21"/>
    </location>
</feature>
<organism evidence="2 3">
    <name type="scientific">Chryseobacterium salviniae</name>
    <dbReference type="NCBI Taxonomy" id="3101750"/>
    <lineage>
        <taxon>Bacteria</taxon>
        <taxon>Pseudomonadati</taxon>
        <taxon>Bacteroidota</taxon>
        <taxon>Flavobacteriia</taxon>
        <taxon>Flavobacteriales</taxon>
        <taxon>Weeksellaceae</taxon>
        <taxon>Chryseobacterium group</taxon>
        <taxon>Chryseobacterium</taxon>
    </lineage>
</organism>
<evidence type="ECO:0000256" key="1">
    <source>
        <dbReference type="SAM" id="SignalP"/>
    </source>
</evidence>
<reference evidence="2 3" key="1">
    <citation type="submission" date="2024-01" db="EMBL/GenBank/DDBJ databases">
        <title>Chryseobacterium sp. T9W2-O.</title>
        <authorList>
            <person name="Maltman C."/>
        </authorList>
    </citation>
    <scope>NUCLEOTIDE SEQUENCE [LARGE SCALE GENOMIC DNA]</scope>
    <source>
        <strain evidence="2 3">T9W2-O</strain>
    </source>
</reference>
<keyword evidence="1" id="KW-0732">Signal</keyword>
<dbReference type="EMBL" id="JAYLAA010000022">
    <property type="protein sequence ID" value="MEC3875402.1"/>
    <property type="molecule type" value="Genomic_DNA"/>
</dbReference>
<name>A0ABU6HQS0_9FLAO</name>
<proteinExistence type="predicted"/>
<evidence type="ECO:0008006" key="4">
    <source>
        <dbReference type="Google" id="ProtNLM"/>
    </source>
</evidence>
<gene>
    <name evidence="2" type="ORF">SOP96_06725</name>
</gene>
<feature type="chain" id="PRO_5045844547" description="YD repeat-containing protein" evidence="1">
    <location>
        <begin position="22"/>
        <end position="1018"/>
    </location>
</feature>
<protein>
    <recommendedName>
        <fullName evidence="4">YD repeat-containing protein</fullName>
    </recommendedName>
</protein>
<sequence length="1018" mass="115491">MKKYVFKALFSVILGATLSYAQNTGNVKSPQTYQLEKYGNIPVNLNTGSNAYGINLYNYPDIYMNEGFSIDLKYYGTGYVPSKKSNYVGLDWSLHFGGSISRDVRGIPDDFFPEARSSSNVYGYLAGVRNCNQNNYQIYTNNYNAYIDKGVKVGIICGSNTHELEPDKFNFNFMDKSGYFFIGNNGIPIIVSQDKGLKIDISELSDSQPFKSLNDGSQCLTKRSVITITDGKGIKYFFGGDYENLDIYYPLVDQATERKFIINSWNLFKIEYPNANVIEVKYRKETINTLDRNFCFDRSFLTNVQEPFQLMLEQTFINSQEINAENINYNTSTGNVFYDGTVYWGSSSSNSDSGIKQKVAATKKSLPQSILINGVEIAYFSYERFDKYATWSIPSYKLTNIQLRNQVGQGTKDVKLSYYRYKDVFFLEKIQQYRKSKFSFDYLQEYSFDYYSKNALPEESTMGIDYWGYWNGKVNNKLIPNFTVNKETDEYSFTEPIRDTDPSYCSTALLKSITYPTKGRTEFLYEPHNYSQKLDRTLSSEFKNTLISSAGNIGGGRVQKVINYTEAGAVADTKEYKYVKNYTPGGTNNVSSGILSNYYRNLIYLAATNFFSKYERLDVYSDNIIETAMNSFPVLYSEVTEVLSNGGFVKNYFTDYLTHPDNNEVKTIDNNNSPVPFTFFPNNIKNISLPYFSAGFKRGHIFKQEFYDNNFVKLKEINTQFEDVAKVLELTNYATNVSGIYERNHYIKQFGGTFAPVVSTISEYSSSGIYTSQEKYTYSPDIPQVLSSTETTDSDGVSIYTDYAYPSNGTLMKNANMVEIPTLIATRKNGKIINMSGIVFDKNASTNNLLLPVSKLTGEINTGATMTDVTFDLYDDRGNILQYTSADGIPVTMLWGYNQTLPVIKIEGITYAALAGILGFANTNTGYKTLQAISATASYSESYETQTLIPLLDNIRSNALLKDYPITTYTHKPLVGVSSITPPSGIREYYRYDNANRLQKIVNSEGKILKKFEFNYKQ</sequence>
<evidence type="ECO:0000313" key="2">
    <source>
        <dbReference type="EMBL" id="MEC3875402.1"/>
    </source>
</evidence>
<accession>A0ABU6HQS0</accession>
<keyword evidence="3" id="KW-1185">Reference proteome</keyword>
<dbReference type="RefSeq" id="WP_326320229.1">
    <property type="nucleotide sequence ID" value="NZ_JAYLAA010000022.1"/>
</dbReference>